<organism evidence="2 3">
    <name type="scientific">Sesamum alatum</name>
    <dbReference type="NCBI Taxonomy" id="300844"/>
    <lineage>
        <taxon>Eukaryota</taxon>
        <taxon>Viridiplantae</taxon>
        <taxon>Streptophyta</taxon>
        <taxon>Embryophyta</taxon>
        <taxon>Tracheophyta</taxon>
        <taxon>Spermatophyta</taxon>
        <taxon>Magnoliopsida</taxon>
        <taxon>eudicotyledons</taxon>
        <taxon>Gunneridae</taxon>
        <taxon>Pentapetalae</taxon>
        <taxon>asterids</taxon>
        <taxon>lamiids</taxon>
        <taxon>Lamiales</taxon>
        <taxon>Pedaliaceae</taxon>
        <taxon>Sesamum</taxon>
    </lineage>
</organism>
<feature type="region of interest" description="Disordered" evidence="1">
    <location>
        <begin position="27"/>
        <end position="53"/>
    </location>
</feature>
<gene>
    <name evidence="2" type="ORF">Salat_0899200</name>
</gene>
<dbReference type="EMBL" id="JACGWO010000003">
    <property type="protein sequence ID" value="KAK4431371.1"/>
    <property type="molecule type" value="Genomic_DNA"/>
</dbReference>
<dbReference type="Proteomes" id="UP001293254">
    <property type="component" value="Unassembled WGS sequence"/>
</dbReference>
<name>A0AAE1YKE4_9LAMI</name>
<reference evidence="2" key="2">
    <citation type="journal article" date="2024" name="Plant">
        <title>Genomic evolution and insights into agronomic trait innovations of Sesamum species.</title>
        <authorList>
            <person name="Miao H."/>
            <person name="Wang L."/>
            <person name="Qu L."/>
            <person name="Liu H."/>
            <person name="Sun Y."/>
            <person name="Le M."/>
            <person name="Wang Q."/>
            <person name="Wei S."/>
            <person name="Zheng Y."/>
            <person name="Lin W."/>
            <person name="Duan Y."/>
            <person name="Cao H."/>
            <person name="Xiong S."/>
            <person name="Wang X."/>
            <person name="Wei L."/>
            <person name="Li C."/>
            <person name="Ma Q."/>
            <person name="Ju M."/>
            <person name="Zhao R."/>
            <person name="Li G."/>
            <person name="Mu C."/>
            <person name="Tian Q."/>
            <person name="Mei H."/>
            <person name="Zhang T."/>
            <person name="Gao T."/>
            <person name="Zhang H."/>
        </authorList>
    </citation>
    <scope>NUCLEOTIDE SEQUENCE</scope>
    <source>
        <strain evidence="2">3651</strain>
    </source>
</reference>
<keyword evidence="3" id="KW-1185">Reference proteome</keyword>
<reference evidence="2" key="1">
    <citation type="submission" date="2020-06" db="EMBL/GenBank/DDBJ databases">
        <authorList>
            <person name="Li T."/>
            <person name="Hu X."/>
            <person name="Zhang T."/>
            <person name="Song X."/>
            <person name="Zhang H."/>
            <person name="Dai N."/>
            <person name="Sheng W."/>
            <person name="Hou X."/>
            <person name="Wei L."/>
        </authorList>
    </citation>
    <scope>NUCLEOTIDE SEQUENCE</scope>
    <source>
        <strain evidence="2">3651</strain>
        <tissue evidence="2">Leaf</tissue>
    </source>
</reference>
<feature type="region of interest" description="Disordered" evidence="1">
    <location>
        <begin position="72"/>
        <end position="98"/>
    </location>
</feature>
<feature type="compositionally biased region" description="Polar residues" evidence="1">
    <location>
        <begin position="117"/>
        <end position="127"/>
    </location>
</feature>
<feature type="compositionally biased region" description="Low complexity" evidence="1">
    <location>
        <begin position="31"/>
        <end position="48"/>
    </location>
</feature>
<feature type="compositionally biased region" description="Low complexity" evidence="1">
    <location>
        <begin position="89"/>
        <end position="98"/>
    </location>
</feature>
<dbReference type="AlphaFoldDB" id="A0AAE1YKE4"/>
<sequence length="163" mass="18340">MSKVYGDWERLVRATLRRDELWRICHDHSRTPSGGSTTSGTSPGSSSPVPEVAPRSLRTRVSLLNQQTGAKFKNDQSLIRGKSRTRMDTSVGSTTSGASSPVLEVAVKSLSARVSPLNHQSQQGDTKLNNEKTMRRRKSRMRLDRWILTRWRSITFRTQLTDA</sequence>
<comment type="caution">
    <text evidence="2">The sequence shown here is derived from an EMBL/GenBank/DDBJ whole genome shotgun (WGS) entry which is preliminary data.</text>
</comment>
<evidence type="ECO:0000313" key="2">
    <source>
        <dbReference type="EMBL" id="KAK4431371.1"/>
    </source>
</evidence>
<evidence type="ECO:0000313" key="3">
    <source>
        <dbReference type="Proteomes" id="UP001293254"/>
    </source>
</evidence>
<accession>A0AAE1YKE4</accession>
<proteinExistence type="predicted"/>
<evidence type="ECO:0000256" key="1">
    <source>
        <dbReference type="SAM" id="MobiDB-lite"/>
    </source>
</evidence>
<feature type="region of interest" description="Disordered" evidence="1">
    <location>
        <begin position="113"/>
        <end position="137"/>
    </location>
</feature>
<protein>
    <submittedName>
        <fullName evidence="2">Uncharacterized protein</fullName>
    </submittedName>
</protein>